<dbReference type="CDD" id="cd00221">
    <property type="entry name" value="Vsr"/>
    <property type="match status" value="1"/>
</dbReference>
<dbReference type="RefSeq" id="WP_283742218.1">
    <property type="nucleotide sequence ID" value="NZ_JASJEV010000021.1"/>
</dbReference>
<keyword evidence="2 6" id="KW-0255">Endonuclease</keyword>
<evidence type="ECO:0000256" key="1">
    <source>
        <dbReference type="ARBA" id="ARBA00022722"/>
    </source>
</evidence>
<dbReference type="NCBIfam" id="TIGR00632">
    <property type="entry name" value="vsr"/>
    <property type="match status" value="1"/>
</dbReference>
<comment type="caution">
    <text evidence="7">The sequence shown here is derived from an EMBL/GenBank/DDBJ whole genome shotgun (WGS) entry which is preliminary data.</text>
</comment>
<keyword evidence="3 6" id="KW-0227">DNA damage</keyword>
<proteinExistence type="inferred from homology"/>
<evidence type="ECO:0000313" key="7">
    <source>
        <dbReference type="EMBL" id="MDJ1160218.1"/>
    </source>
</evidence>
<dbReference type="Proteomes" id="UP001321492">
    <property type="component" value="Unassembled WGS sequence"/>
</dbReference>
<evidence type="ECO:0000256" key="2">
    <source>
        <dbReference type="ARBA" id="ARBA00022759"/>
    </source>
</evidence>
<gene>
    <name evidence="7" type="ORF">QNA08_18555</name>
</gene>
<dbReference type="InterPro" id="IPR011335">
    <property type="entry name" value="Restrct_endonuc-II-like"/>
</dbReference>
<comment type="function">
    <text evidence="6">May nick specific sequences that contain T:G mispairs resulting from m5C-deamination.</text>
</comment>
<dbReference type="EMBL" id="JASJEV010000021">
    <property type="protein sequence ID" value="MDJ1160218.1"/>
    <property type="molecule type" value="Genomic_DNA"/>
</dbReference>
<evidence type="ECO:0000256" key="3">
    <source>
        <dbReference type="ARBA" id="ARBA00022763"/>
    </source>
</evidence>
<dbReference type="GO" id="GO:0004519">
    <property type="term" value="F:endonuclease activity"/>
    <property type="evidence" value="ECO:0007669"/>
    <property type="project" value="UniProtKB-KW"/>
</dbReference>
<dbReference type="SUPFAM" id="SSF52980">
    <property type="entry name" value="Restriction endonuclease-like"/>
    <property type="match status" value="1"/>
</dbReference>
<dbReference type="Gene3D" id="3.40.960.10">
    <property type="entry name" value="VSR Endonuclease"/>
    <property type="match status" value="1"/>
</dbReference>
<evidence type="ECO:0000313" key="8">
    <source>
        <dbReference type="Proteomes" id="UP001321492"/>
    </source>
</evidence>
<evidence type="ECO:0000256" key="6">
    <source>
        <dbReference type="PIRNR" id="PIRNR018267"/>
    </source>
</evidence>
<dbReference type="Pfam" id="PF03852">
    <property type="entry name" value="Vsr"/>
    <property type="match status" value="1"/>
</dbReference>
<keyword evidence="8" id="KW-1185">Reference proteome</keyword>
<evidence type="ECO:0000256" key="4">
    <source>
        <dbReference type="ARBA" id="ARBA00022801"/>
    </source>
</evidence>
<sequence>MDRLSPSARSANMSRIRGRDTGPEMAVRRALHAAGYRFRLHRRDLPGRPDIVLPGLRTAVFVHGCFWHRHEGCRNATTPGTRTDFWLAKFAANVERDARVADALEAAGWKVVVIWECEAERPERLVAVIRERLPAPAGRPRPRGSPGNP</sequence>
<comment type="similarity">
    <text evidence="6">Belongs to the vsr family.</text>
</comment>
<dbReference type="PIRSF" id="PIRSF018267">
    <property type="entry name" value="VSR_endonuc"/>
    <property type="match status" value="1"/>
</dbReference>
<accession>A0ABT7ALG1</accession>
<keyword evidence="4 6" id="KW-0378">Hydrolase</keyword>
<keyword evidence="5 6" id="KW-0234">DNA repair</keyword>
<organism evidence="7 8">
    <name type="scientific">Chelatococcus albus</name>
    <dbReference type="NCBI Taxonomy" id="3047466"/>
    <lineage>
        <taxon>Bacteria</taxon>
        <taxon>Pseudomonadati</taxon>
        <taxon>Pseudomonadota</taxon>
        <taxon>Alphaproteobacteria</taxon>
        <taxon>Hyphomicrobiales</taxon>
        <taxon>Chelatococcaceae</taxon>
        <taxon>Chelatococcus</taxon>
    </lineage>
</organism>
<evidence type="ECO:0000256" key="5">
    <source>
        <dbReference type="ARBA" id="ARBA00023204"/>
    </source>
</evidence>
<keyword evidence="1 6" id="KW-0540">Nuclease</keyword>
<reference evidence="7 8" key="1">
    <citation type="submission" date="2023-05" db="EMBL/GenBank/DDBJ databases">
        <title>Chelatococcus sp. nov., a moderately thermophilic bacterium isolated from hot spring microbial mat.</title>
        <authorList>
            <person name="Hu C.-J."/>
            <person name="Li W.-J."/>
        </authorList>
    </citation>
    <scope>NUCLEOTIDE SEQUENCE [LARGE SCALE GENOMIC DNA]</scope>
    <source>
        <strain evidence="7 8">SYSU G07232</strain>
    </source>
</reference>
<dbReference type="EC" id="3.1.-.-" evidence="6"/>
<name>A0ABT7ALG1_9HYPH</name>
<dbReference type="InterPro" id="IPR004603">
    <property type="entry name" value="DNA_mismatch_endonuc_vsr"/>
</dbReference>
<protein>
    <recommendedName>
        <fullName evidence="6">Very short patch repair endonuclease</fullName>
        <ecNumber evidence="6">3.1.-.-</ecNumber>
    </recommendedName>
</protein>